<dbReference type="SUPFAM" id="SSF53041">
    <property type="entry name" value="Resolvase-like"/>
    <property type="match status" value="1"/>
</dbReference>
<dbReference type="PROSITE" id="PS00397">
    <property type="entry name" value="RECOMBINASES_1"/>
    <property type="match status" value="1"/>
</dbReference>
<proteinExistence type="predicted"/>
<dbReference type="RefSeq" id="WP_119692698.1">
    <property type="nucleotide sequence ID" value="NZ_QXDA01000003.1"/>
</dbReference>
<dbReference type="SMART" id="SM00857">
    <property type="entry name" value="Resolvase"/>
    <property type="match status" value="1"/>
</dbReference>
<keyword evidence="1" id="KW-0229">DNA integration</keyword>
<dbReference type="GO" id="GO:0015074">
    <property type="term" value="P:DNA integration"/>
    <property type="evidence" value="ECO:0007669"/>
    <property type="project" value="UniProtKB-KW"/>
</dbReference>
<keyword evidence="3" id="KW-0233">DNA recombination</keyword>
<evidence type="ECO:0000259" key="6">
    <source>
        <dbReference type="PROSITE" id="PS51736"/>
    </source>
</evidence>
<dbReference type="InterPro" id="IPR006119">
    <property type="entry name" value="Resolv_N"/>
</dbReference>
<name>A0A397NCD0_ECTOL</name>
<dbReference type="PROSITE" id="PS51736">
    <property type="entry name" value="RECOMBINASES_3"/>
    <property type="match status" value="1"/>
</dbReference>
<reference evidence="7 8" key="1">
    <citation type="submission" date="2018-08" db="EMBL/GenBank/DDBJ databases">
        <title>Genome sequencing of rice bacterial endophytes.</title>
        <authorList>
            <person name="Venturi V."/>
        </authorList>
    </citation>
    <scope>NUCLEOTIDE SEQUENCE [LARGE SCALE GENOMIC DNA]</scope>
    <source>
        <strain evidence="7 8">E1205</strain>
    </source>
</reference>
<sequence>MNIVSYLRVSTAKQGDSGLGLEAQRSYISQAAQTMGWNIVAEYIDTASGSVAPTDRVECLKALNACKELGAVLVVAKLDRLSRDVEHIAGLMKRVPFKVATMPEADSFQLHIYASLAEQERKFIAQRTKDGLKALASRADAGDADAQAKIDKRNAGRAAAHKAKTFKIAQQANKQAALARAEDYASHIKAAMFDKVNTLKGLAEWLNTKGIASPKGVVGSWQAVQVSRLIKRLDIKFP</sequence>
<evidence type="ECO:0000256" key="3">
    <source>
        <dbReference type="ARBA" id="ARBA00023172"/>
    </source>
</evidence>
<dbReference type="GO" id="GO:0000150">
    <property type="term" value="F:DNA strand exchange activity"/>
    <property type="evidence" value="ECO:0007669"/>
    <property type="project" value="InterPro"/>
</dbReference>
<evidence type="ECO:0000256" key="5">
    <source>
        <dbReference type="PROSITE-ProRule" id="PRU10137"/>
    </source>
</evidence>
<feature type="active site" description="O-(5'-phospho-DNA)-serine intermediate" evidence="4 5">
    <location>
        <position position="10"/>
    </location>
</feature>
<comment type="caution">
    <text evidence="7">The sequence shown here is derived from an EMBL/GenBank/DDBJ whole genome shotgun (WGS) entry which is preliminary data.</text>
</comment>
<dbReference type="EMBL" id="QXDA01000003">
    <property type="protein sequence ID" value="RIA31314.1"/>
    <property type="molecule type" value="Genomic_DNA"/>
</dbReference>
<dbReference type="AlphaFoldDB" id="A0A397NCD0"/>
<evidence type="ECO:0000313" key="7">
    <source>
        <dbReference type="EMBL" id="RIA31314.1"/>
    </source>
</evidence>
<dbReference type="CDD" id="cd00338">
    <property type="entry name" value="Ser_Recombinase"/>
    <property type="match status" value="1"/>
</dbReference>
<keyword evidence="2" id="KW-0238">DNA-binding</keyword>
<feature type="domain" description="Resolvase/invertase-type recombinase catalytic" evidence="6">
    <location>
        <begin position="2"/>
        <end position="139"/>
    </location>
</feature>
<evidence type="ECO:0000256" key="2">
    <source>
        <dbReference type="ARBA" id="ARBA00023125"/>
    </source>
</evidence>
<dbReference type="InterPro" id="IPR050639">
    <property type="entry name" value="SSR_resolvase"/>
</dbReference>
<dbReference type="Proteomes" id="UP000265836">
    <property type="component" value="Unassembled WGS sequence"/>
</dbReference>
<dbReference type="Gene3D" id="3.40.50.1390">
    <property type="entry name" value="Resolvase, N-terminal catalytic domain"/>
    <property type="match status" value="1"/>
</dbReference>
<dbReference type="PANTHER" id="PTHR30461:SF2">
    <property type="entry name" value="SERINE RECOMBINASE PINE-RELATED"/>
    <property type="match status" value="1"/>
</dbReference>
<protein>
    <submittedName>
        <fullName evidence="7">Resolvase-like protein</fullName>
    </submittedName>
</protein>
<evidence type="ECO:0000256" key="1">
    <source>
        <dbReference type="ARBA" id="ARBA00022908"/>
    </source>
</evidence>
<dbReference type="GO" id="GO:0003677">
    <property type="term" value="F:DNA binding"/>
    <property type="evidence" value="ECO:0007669"/>
    <property type="project" value="UniProtKB-KW"/>
</dbReference>
<dbReference type="InterPro" id="IPR036162">
    <property type="entry name" value="Resolvase-like_N_sf"/>
</dbReference>
<dbReference type="InterPro" id="IPR006118">
    <property type="entry name" value="Recombinase_CS"/>
</dbReference>
<organism evidence="7 8">
    <name type="scientific">Ectopseudomonas oleovorans</name>
    <name type="common">Pseudomonas oleovorans</name>
    <dbReference type="NCBI Taxonomy" id="301"/>
    <lineage>
        <taxon>Bacteria</taxon>
        <taxon>Pseudomonadati</taxon>
        <taxon>Pseudomonadota</taxon>
        <taxon>Gammaproteobacteria</taxon>
        <taxon>Pseudomonadales</taxon>
        <taxon>Pseudomonadaceae</taxon>
        <taxon>Ectopseudomonas</taxon>
    </lineage>
</organism>
<dbReference type="Pfam" id="PF00239">
    <property type="entry name" value="Resolvase"/>
    <property type="match status" value="1"/>
</dbReference>
<dbReference type="PANTHER" id="PTHR30461">
    <property type="entry name" value="DNA-INVERTASE FROM LAMBDOID PROPHAGE"/>
    <property type="match status" value="1"/>
</dbReference>
<evidence type="ECO:0000256" key="4">
    <source>
        <dbReference type="PIRSR" id="PIRSR606118-50"/>
    </source>
</evidence>
<gene>
    <name evidence="7" type="ORF">DFO61_2030</name>
</gene>
<evidence type="ECO:0000313" key="8">
    <source>
        <dbReference type="Proteomes" id="UP000265836"/>
    </source>
</evidence>
<accession>A0A397NCD0</accession>